<dbReference type="Pfam" id="PF14064">
    <property type="entry name" value="HmuY"/>
    <property type="match status" value="1"/>
</dbReference>
<feature type="chain" id="PRO_5015683643" description="HmuY protein" evidence="1">
    <location>
        <begin position="24"/>
        <end position="464"/>
    </location>
</feature>
<evidence type="ECO:0000256" key="1">
    <source>
        <dbReference type="SAM" id="SignalP"/>
    </source>
</evidence>
<dbReference type="InterPro" id="IPR025921">
    <property type="entry name" value="HmuY"/>
</dbReference>
<evidence type="ECO:0000313" key="2">
    <source>
        <dbReference type="EMBL" id="PQA60487.1"/>
    </source>
</evidence>
<reference evidence="3" key="1">
    <citation type="submission" date="2018-02" db="EMBL/GenBank/DDBJ databases">
        <title>Genome sequencing of Solimonas sp. HR-BB.</title>
        <authorList>
            <person name="Lee Y."/>
            <person name="Jeon C.O."/>
        </authorList>
    </citation>
    <scope>NUCLEOTIDE SEQUENCE [LARGE SCALE GENOMIC DNA]</scope>
    <source>
        <strain evidence="3">HR-U</strain>
    </source>
</reference>
<feature type="signal peptide" evidence="1">
    <location>
        <begin position="1"/>
        <end position="23"/>
    </location>
</feature>
<sequence length="464" mass="49133">MSTQKLRSIFLLLSLTALVPACTDDDPPLPDNTVQFEASEVGFTANQTELEVKVNLDRTVTAATNVTVELAPTGVTYGTHFTTTPAATNNTLTLTVPANTKTTSFKVTKAANIVLNGSETIDFTIKSVGTGLVVGQTAKEKLKFSSIISSGSALKLNGGAGGSSALNSVFVDFSSNSQTAIARNSWELGFFGGSDFRVIINATTGAAVKALTKTDLAQVTAADTVALANTLILGQGQGTFDIIDNVDGDLTKTAIKEISATDANNPVYILNPGASGTGQKPWYKIRILRKGTGYTVQYARITETTFKTLDVTKDGNVNFSYVSLPQGKVVAGEPAKASWDIVWGLTTYKATETIPYPYADFVQINSLAGVQAAEILTSTTSYDAYAESNVAATPFKSDRNVIGGNWRTSAGPNGTPAGVKTDRFYVIKDAAGNVYKLKFINYTSTDGGERGYPNIEYKLVKKGS</sequence>
<evidence type="ECO:0000313" key="3">
    <source>
        <dbReference type="Proteomes" id="UP000239590"/>
    </source>
</evidence>
<dbReference type="EMBL" id="PTRA01000001">
    <property type="protein sequence ID" value="PQA60487.1"/>
    <property type="molecule type" value="Genomic_DNA"/>
</dbReference>
<gene>
    <name evidence="2" type="ORF">C5O19_12960</name>
</gene>
<name>A0A2S7IRZ4_9BACT</name>
<proteinExistence type="predicted"/>
<dbReference type="Proteomes" id="UP000239590">
    <property type="component" value="Unassembled WGS sequence"/>
</dbReference>
<evidence type="ECO:0008006" key="4">
    <source>
        <dbReference type="Google" id="ProtNLM"/>
    </source>
</evidence>
<protein>
    <recommendedName>
        <fullName evidence="4">HmuY protein</fullName>
    </recommendedName>
</protein>
<keyword evidence="3" id="KW-1185">Reference proteome</keyword>
<dbReference type="RefSeq" id="WP_104712834.1">
    <property type="nucleotide sequence ID" value="NZ_PTRA01000001.1"/>
</dbReference>
<accession>A0A2S7IRZ4</accession>
<keyword evidence="1" id="KW-0732">Signal</keyword>
<dbReference type="Gene3D" id="2.60.40.2030">
    <property type="match status" value="1"/>
</dbReference>
<dbReference type="CDD" id="cd12105">
    <property type="entry name" value="HmuY"/>
    <property type="match status" value="1"/>
</dbReference>
<comment type="caution">
    <text evidence="2">The sequence shown here is derived from an EMBL/GenBank/DDBJ whole genome shotgun (WGS) entry which is preliminary data.</text>
</comment>
<organism evidence="2 3">
    <name type="scientific">Siphonobacter curvatus</name>
    <dbReference type="NCBI Taxonomy" id="2094562"/>
    <lineage>
        <taxon>Bacteria</taxon>
        <taxon>Pseudomonadati</taxon>
        <taxon>Bacteroidota</taxon>
        <taxon>Cytophagia</taxon>
        <taxon>Cytophagales</taxon>
        <taxon>Cytophagaceae</taxon>
        <taxon>Siphonobacter</taxon>
    </lineage>
</organism>
<dbReference type="AlphaFoldDB" id="A0A2S7IRZ4"/>
<dbReference type="InterPro" id="IPR038081">
    <property type="entry name" value="CalX-like_sf"/>
</dbReference>
<dbReference type="OrthoDB" id="1091850at2"/>